<keyword evidence="3" id="KW-0240">DNA-directed RNA polymerase</keyword>
<dbReference type="EC" id="2.7.7.6" evidence="2"/>
<sequence length="240" mass="27869">MAQQTESSVTLRRIRHVQFGILSPDEIKRVVSSPGLIHPEATERDDYGKASNRPKMDGILDPRQGVVDRFSRCQTCAGNMNDCPGHFAHIELAKPVFHIGFFNKTLRALRCVCFFCSKMLVDKNNQKMASILARTKSQPRKRLDGVYVLCRGKQKCEGGDDFETDEKTAREQKFSTMRATRLAVWRRNRFPSSTTSNKWSSLDRKAFFRNHRIQINPFIQYFVMAQFFFFHFSAFFESKF</sequence>
<keyword evidence="7" id="KW-1133">Transmembrane helix</keyword>
<keyword evidence="7" id="KW-0472">Membrane</keyword>
<comment type="similarity">
    <text evidence="1">Belongs to the RNA polymerase beta' chain family.</text>
</comment>
<keyword evidence="7" id="KW-0812">Transmembrane</keyword>
<keyword evidence="5" id="KW-0548">Nucleotidyltransferase</keyword>
<evidence type="ECO:0000313" key="10">
    <source>
        <dbReference type="Proteomes" id="UP000001307"/>
    </source>
</evidence>
<dbReference type="AlphaFoldDB" id="E4XL64"/>
<evidence type="ECO:0000256" key="3">
    <source>
        <dbReference type="ARBA" id="ARBA00022478"/>
    </source>
</evidence>
<dbReference type="OrthoDB" id="8057140at2759"/>
<reference evidence="9" key="1">
    <citation type="journal article" date="2010" name="Science">
        <title>Plasticity of animal genome architecture unmasked by rapid evolution of a pelagic tunicate.</title>
        <authorList>
            <person name="Denoeud F."/>
            <person name="Henriet S."/>
            <person name="Mungpakdee S."/>
            <person name="Aury J.M."/>
            <person name="Da Silva C."/>
            <person name="Brinkmann H."/>
            <person name="Mikhaleva J."/>
            <person name="Olsen L.C."/>
            <person name="Jubin C."/>
            <person name="Canestro C."/>
            <person name="Bouquet J.M."/>
            <person name="Danks G."/>
            <person name="Poulain J."/>
            <person name="Campsteijn C."/>
            <person name="Adamski M."/>
            <person name="Cross I."/>
            <person name="Yadetie F."/>
            <person name="Muffato M."/>
            <person name="Louis A."/>
            <person name="Butcher S."/>
            <person name="Tsagkogeorga G."/>
            <person name="Konrad A."/>
            <person name="Singh S."/>
            <person name="Jensen M.F."/>
            <person name="Cong E.H."/>
            <person name="Eikeseth-Otteraa H."/>
            <person name="Noel B."/>
            <person name="Anthouard V."/>
            <person name="Porcel B.M."/>
            <person name="Kachouri-Lafond R."/>
            <person name="Nishino A."/>
            <person name="Ugolini M."/>
            <person name="Chourrout P."/>
            <person name="Nishida H."/>
            <person name="Aasland R."/>
            <person name="Huzurbazar S."/>
            <person name="Westhof E."/>
            <person name="Delsuc F."/>
            <person name="Lehrach H."/>
            <person name="Reinhardt R."/>
            <person name="Weissenbach J."/>
            <person name="Roy S.W."/>
            <person name="Artiguenave F."/>
            <person name="Postlethwait J.H."/>
            <person name="Manak J.R."/>
            <person name="Thompson E.M."/>
            <person name="Jaillon O."/>
            <person name="Du Pasquier L."/>
            <person name="Boudinot P."/>
            <person name="Liberles D.A."/>
            <person name="Volff J.N."/>
            <person name="Philippe H."/>
            <person name="Lenhard B."/>
            <person name="Roest Crollius H."/>
            <person name="Wincker P."/>
            <person name="Chourrout D."/>
        </authorList>
    </citation>
    <scope>NUCLEOTIDE SEQUENCE [LARGE SCALE GENOMIC DNA]</scope>
</reference>
<evidence type="ECO:0000256" key="2">
    <source>
        <dbReference type="ARBA" id="ARBA00012418"/>
    </source>
</evidence>
<proteinExistence type="inferred from homology"/>
<dbReference type="InterPro" id="IPR007080">
    <property type="entry name" value="RNA_pol_Rpb1_1"/>
</dbReference>
<dbReference type="SUPFAM" id="SSF64484">
    <property type="entry name" value="beta and beta-prime subunits of DNA dependent RNA-polymerase"/>
    <property type="match status" value="1"/>
</dbReference>
<dbReference type="InterPro" id="IPR044893">
    <property type="entry name" value="RNA_pol_Rpb1_clamp_domain"/>
</dbReference>
<dbReference type="GO" id="GO:0003677">
    <property type="term" value="F:DNA binding"/>
    <property type="evidence" value="ECO:0007669"/>
    <property type="project" value="InterPro"/>
</dbReference>
<evidence type="ECO:0000313" key="9">
    <source>
        <dbReference type="EMBL" id="CBY10825.1"/>
    </source>
</evidence>
<dbReference type="InParanoid" id="E4XL64"/>
<keyword evidence="6" id="KW-0804">Transcription</keyword>
<dbReference type="Gene3D" id="4.10.860.120">
    <property type="entry name" value="RNA polymerase II, clamp domain"/>
    <property type="match status" value="1"/>
</dbReference>
<dbReference type="EMBL" id="FN653067">
    <property type="protein sequence ID" value="CBY10825.1"/>
    <property type="molecule type" value="Genomic_DNA"/>
</dbReference>
<keyword evidence="4" id="KW-0808">Transferase</keyword>
<evidence type="ECO:0000256" key="5">
    <source>
        <dbReference type="ARBA" id="ARBA00022695"/>
    </source>
</evidence>
<dbReference type="GO" id="GO:0003899">
    <property type="term" value="F:DNA-directed RNA polymerase activity"/>
    <property type="evidence" value="ECO:0007669"/>
    <property type="project" value="UniProtKB-EC"/>
</dbReference>
<gene>
    <name evidence="9" type="ORF">GSOID_T00014436001</name>
</gene>
<dbReference type="GO" id="GO:0005665">
    <property type="term" value="C:RNA polymerase II, core complex"/>
    <property type="evidence" value="ECO:0007669"/>
    <property type="project" value="TreeGrafter"/>
</dbReference>
<name>E4XL64_OIKDI</name>
<feature type="domain" description="RNA polymerase Rpb1" evidence="8">
    <location>
        <begin position="12"/>
        <end position="166"/>
    </location>
</feature>
<dbReference type="Pfam" id="PF04997">
    <property type="entry name" value="RNA_pol_Rpb1_1"/>
    <property type="match status" value="1"/>
</dbReference>
<protein>
    <recommendedName>
        <fullName evidence="2">DNA-directed RNA polymerase</fullName>
        <ecNumber evidence="2">2.7.7.6</ecNumber>
    </recommendedName>
</protein>
<dbReference type="InterPro" id="IPR045867">
    <property type="entry name" value="DNA-dir_RpoC_beta_prime"/>
</dbReference>
<dbReference type="PANTHER" id="PTHR19376">
    <property type="entry name" value="DNA-DIRECTED RNA POLYMERASE"/>
    <property type="match status" value="1"/>
</dbReference>
<dbReference type="Proteomes" id="UP000001307">
    <property type="component" value="Unassembled WGS sequence"/>
</dbReference>
<evidence type="ECO:0000259" key="8">
    <source>
        <dbReference type="Pfam" id="PF04997"/>
    </source>
</evidence>
<accession>E4XL64</accession>
<keyword evidence="10" id="KW-1185">Reference proteome</keyword>
<evidence type="ECO:0000256" key="6">
    <source>
        <dbReference type="ARBA" id="ARBA00023163"/>
    </source>
</evidence>
<dbReference type="PANTHER" id="PTHR19376:SF37">
    <property type="entry name" value="DNA-DIRECTED RNA POLYMERASE II SUBUNIT RPB1"/>
    <property type="match status" value="1"/>
</dbReference>
<organism evidence="9">
    <name type="scientific">Oikopleura dioica</name>
    <name type="common">Tunicate</name>
    <dbReference type="NCBI Taxonomy" id="34765"/>
    <lineage>
        <taxon>Eukaryota</taxon>
        <taxon>Metazoa</taxon>
        <taxon>Chordata</taxon>
        <taxon>Tunicata</taxon>
        <taxon>Appendicularia</taxon>
        <taxon>Copelata</taxon>
        <taxon>Oikopleuridae</taxon>
        <taxon>Oikopleura</taxon>
    </lineage>
</organism>
<evidence type="ECO:0000256" key="1">
    <source>
        <dbReference type="ARBA" id="ARBA00006460"/>
    </source>
</evidence>
<evidence type="ECO:0000256" key="4">
    <source>
        <dbReference type="ARBA" id="ARBA00022679"/>
    </source>
</evidence>
<dbReference type="GO" id="GO:0006351">
    <property type="term" value="P:DNA-templated transcription"/>
    <property type="evidence" value="ECO:0007669"/>
    <property type="project" value="InterPro"/>
</dbReference>
<evidence type="ECO:0000256" key="7">
    <source>
        <dbReference type="SAM" id="Phobius"/>
    </source>
</evidence>
<feature type="transmembrane region" description="Helical" evidence="7">
    <location>
        <begin position="218"/>
        <end position="236"/>
    </location>
</feature>
<dbReference type="FunFam" id="4.10.860.120:FF:000005">
    <property type="entry name" value="DNA-directed RNA polymerase subunit"/>
    <property type="match status" value="1"/>
</dbReference>